<evidence type="ECO:0000256" key="1">
    <source>
        <dbReference type="ARBA" id="ARBA00005466"/>
    </source>
</evidence>
<protein>
    <submittedName>
        <fullName evidence="7">FAD binding domain-containing protein</fullName>
    </submittedName>
</protein>
<accession>A0AAV9T9W5</accession>
<dbReference type="PANTHER" id="PTHR42973:SF53">
    <property type="entry name" value="FAD-BINDING PCMH-TYPE DOMAIN-CONTAINING PROTEIN-RELATED"/>
    <property type="match status" value="1"/>
</dbReference>
<name>A0AAV9T9W5_9PEZI</name>
<keyword evidence="4" id="KW-0560">Oxidoreductase</keyword>
<evidence type="ECO:0000256" key="2">
    <source>
        <dbReference type="ARBA" id="ARBA00022630"/>
    </source>
</evidence>
<dbReference type="InterPro" id="IPR036318">
    <property type="entry name" value="FAD-bd_PCMH-like_sf"/>
</dbReference>
<dbReference type="InterPro" id="IPR016169">
    <property type="entry name" value="FAD-bd_PCMH_sub2"/>
</dbReference>
<dbReference type="Proteomes" id="UP001327957">
    <property type="component" value="Unassembled WGS sequence"/>
</dbReference>
<reference evidence="7 8" key="1">
    <citation type="submission" date="2023-04" db="EMBL/GenBank/DDBJ databases">
        <title>Colletotrichum tabacum stain YC1 causing leaf anthracnose on Nicotiana tabacum(L.) cv.</title>
        <authorList>
            <person name="Ji Z."/>
            <person name="Wang M."/>
            <person name="Zhang J."/>
            <person name="Wang N."/>
            <person name="Zhou Z."/>
        </authorList>
    </citation>
    <scope>NUCLEOTIDE SEQUENCE [LARGE SCALE GENOMIC DNA]</scope>
    <source>
        <strain evidence="7 8">YC1</strain>
    </source>
</reference>
<evidence type="ECO:0000256" key="3">
    <source>
        <dbReference type="ARBA" id="ARBA00022827"/>
    </source>
</evidence>
<comment type="caution">
    <text evidence="7">The sequence shown here is derived from an EMBL/GenBank/DDBJ whole genome shotgun (WGS) entry which is preliminary data.</text>
</comment>
<keyword evidence="8" id="KW-1185">Reference proteome</keyword>
<keyword evidence="2" id="KW-0285">Flavoprotein</keyword>
<dbReference type="Pfam" id="PF01565">
    <property type="entry name" value="FAD_binding_4"/>
    <property type="match status" value="1"/>
</dbReference>
<organism evidence="7 8">
    <name type="scientific">Colletotrichum tabaci</name>
    <dbReference type="NCBI Taxonomy" id="1209068"/>
    <lineage>
        <taxon>Eukaryota</taxon>
        <taxon>Fungi</taxon>
        <taxon>Dikarya</taxon>
        <taxon>Ascomycota</taxon>
        <taxon>Pezizomycotina</taxon>
        <taxon>Sordariomycetes</taxon>
        <taxon>Hypocreomycetidae</taxon>
        <taxon>Glomerellales</taxon>
        <taxon>Glomerellaceae</taxon>
        <taxon>Colletotrichum</taxon>
        <taxon>Colletotrichum destructivum species complex</taxon>
    </lineage>
</organism>
<dbReference type="InterPro" id="IPR006094">
    <property type="entry name" value="Oxid_FAD_bind_N"/>
</dbReference>
<comment type="similarity">
    <text evidence="1">Belongs to the oxygen-dependent FAD-linked oxidoreductase family.</text>
</comment>
<evidence type="ECO:0000259" key="6">
    <source>
        <dbReference type="PROSITE" id="PS51387"/>
    </source>
</evidence>
<feature type="signal peptide" evidence="5">
    <location>
        <begin position="1"/>
        <end position="18"/>
    </location>
</feature>
<evidence type="ECO:0000256" key="4">
    <source>
        <dbReference type="ARBA" id="ARBA00023002"/>
    </source>
</evidence>
<evidence type="ECO:0000313" key="8">
    <source>
        <dbReference type="Proteomes" id="UP001327957"/>
    </source>
</evidence>
<keyword evidence="5" id="KW-0732">Signal</keyword>
<dbReference type="GO" id="GO:0071949">
    <property type="term" value="F:FAD binding"/>
    <property type="evidence" value="ECO:0007669"/>
    <property type="project" value="InterPro"/>
</dbReference>
<feature type="chain" id="PRO_5043945303" evidence="5">
    <location>
        <begin position="19"/>
        <end position="524"/>
    </location>
</feature>
<evidence type="ECO:0000256" key="5">
    <source>
        <dbReference type="SAM" id="SignalP"/>
    </source>
</evidence>
<dbReference type="PANTHER" id="PTHR42973">
    <property type="entry name" value="BINDING OXIDOREDUCTASE, PUTATIVE (AFU_ORTHOLOGUE AFUA_1G17690)-RELATED"/>
    <property type="match status" value="1"/>
</dbReference>
<proteinExistence type="inferred from homology"/>
<dbReference type="PROSITE" id="PS51387">
    <property type="entry name" value="FAD_PCMH"/>
    <property type="match status" value="1"/>
</dbReference>
<evidence type="ECO:0000313" key="7">
    <source>
        <dbReference type="EMBL" id="KAK6216859.1"/>
    </source>
</evidence>
<dbReference type="EMBL" id="JASAOK010000039">
    <property type="protein sequence ID" value="KAK6216859.1"/>
    <property type="molecule type" value="Genomic_DNA"/>
</dbReference>
<sequence>MVYPLAISIALLFLGARASPVQQSTVSTNSLLQRNPSSALGTGYKSCDALVAAGLEDAVFFPPDAEYEASITSYYSIAVQQLRPWCIVRPETSDQVSRALTALVASSPAGSWDIAVRGGGHSHFASNNVANGVTIDLSRMNSTVYNVDSQIAAIGPGSRWGSVYSEVEKYGRSLTGGRLGSVGVSGLVLGGGISFHTGTRGFSCDAIRNFEVVLSNGSIVNANEGENADLFKALKGGSSNFGIVTRFDMETFEAAPGGIYGGGLRYAYEHKMAILNQLVRVTDMNHEHPEDAMPVAFISSGSGPTTISVNTVNTLGNENSTSFAPLAAIPNIGDTRKRLSYGQLITAAPDDGGERTVWFSICFQNKMEVLTKLMDLYDAFVEDLGQAIPGGNLTIQFILQPLPKHYSQPKRAGGGGGGNVLGLEKTLTQNSIIWNAIVKVQTVEQEALARTRLAALVANLEAFADLNDASTPWRFLNYVNPAQDPIKSYGEENVKFLKEVAAKYDPQGIFQTRVSGGFKLSRVS</sequence>
<dbReference type="Gene3D" id="3.30.465.10">
    <property type="match status" value="1"/>
</dbReference>
<feature type="domain" description="FAD-binding PCMH-type" evidence="6">
    <location>
        <begin position="80"/>
        <end position="254"/>
    </location>
</feature>
<dbReference type="GO" id="GO:0016491">
    <property type="term" value="F:oxidoreductase activity"/>
    <property type="evidence" value="ECO:0007669"/>
    <property type="project" value="UniProtKB-KW"/>
</dbReference>
<dbReference type="AlphaFoldDB" id="A0AAV9T9W5"/>
<keyword evidence="3" id="KW-0274">FAD</keyword>
<gene>
    <name evidence="7" type="ORF">QIS74_06973</name>
</gene>
<dbReference type="InterPro" id="IPR050416">
    <property type="entry name" value="FAD-linked_Oxidoreductase"/>
</dbReference>
<dbReference type="SUPFAM" id="SSF56176">
    <property type="entry name" value="FAD-binding/transporter-associated domain-like"/>
    <property type="match status" value="1"/>
</dbReference>
<dbReference type="InterPro" id="IPR016166">
    <property type="entry name" value="FAD-bd_PCMH"/>
</dbReference>